<dbReference type="SUPFAM" id="SSF55961">
    <property type="entry name" value="Bet v1-like"/>
    <property type="match status" value="1"/>
</dbReference>
<protein>
    <recommendedName>
        <fullName evidence="2">Activator of Hsp90 ATPase homologue 1/2-like C-terminal domain-containing protein</fullName>
    </recommendedName>
</protein>
<accession>A0A251XR36</accession>
<dbReference type="Gene3D" id="3.30.530.20">
    <property type="match status" value="1"/>
</dbReference>
<reference evidence="3 4" key="1">
    <citation type="submission" date="2016-08" db="EMBL/GenBank/DDBJ databases">
        <title>Genome sequence of Clavibacter michiganensis spp. strain CASJ009.</title>
        <authorList>
            <person name="Thapa S.P."/>
            <person name="Coaker G."/>
        </authorList>
    </citation>
    <scope>NUCLEOTIDE SEQUENCE [LARGE SCALE GENOMIC DNA]</scope>
    <source>
        <strain evidence="3">CASJ009</strain>
    </source>
</reference>
<dbReference type="Pfam" id="PF08327">
    <property type="entry name" value="AHSA1"/>
    <property type="match status" value="1"/>
</dbReference>
<dbReference type="InterPro" id="IPR013538">
    <property type="entry name" value="ASHA1/2-like_C"/>
</dbReference>
<evidence type="ECO:0000313" key="4">
    <source>
        <dbReference type="Proteomes" id="UP000195106"/>
    </source>
</evidence>
<dbReference type="CDD" id="cd07814">
    <property type="entry name" value="SRPBCC_CalC_Aha1-like"/>
    <property type="match status" value="1"/>
</dbReference>
<gene>
    <name evidence="3" type="ORF">CMsap09_02145</name>
</gene>
<dbReference type="InterPro" id="IPR023393">
    <property type="entry name" value="START-like_dom_sf"/>
</dbReference>
<feature type="domain" description="Activator of Hsp90 ATPase homologue 1/2-like C-terminal" evidence="2">
    <location>
        <begin position="12"/>
        <end position="143"/>
    </location>
</feature>
<evidence type="ECO:0000256" key="1">
    <source>
        <dbReference type="ARBA" id="ARBA00006817"/>
    </source>
</evidence>
<organism evidence="3 4">
    <name type="scientific">Clavibacter michiganensis</name>
    <dbReference type="NCBI Taxonomy" id="28447"/>
    <lineage>
        <taxon>Bacteria</taxon>
        <taxon>Bacillati</taxon>
        <taxon>Actinomycetota</taxon>
        <taxon>Actinomycetes</taxon>
        <taxon>Micrococcales</taxon>
        <taxon>Microbacteriaceae</taxon>
        <taxon>Clavibacter</taxon>
    </lineage>
</organism>
<comment type="similarity">
    <text evidence="1">Belongs to the AHA1 family.</text>
</comment>
<name>A0A251XR36_9MICO</name>
<dbReference type="Proteomes" id="UP000195106">
    <property type="component" value="Unassembled WGS sequence"/>
</dbReference>
<sequence length="147" mass="16151">MSEPIVITRTFAAPRERVYDAWTAPADFSAWFGGADIEVPHDSLRMDVREGGAWTAVMRLPDGNAIDWAGGYVELDRPTRLRMTMTDRPAEPAGEPLRVELEEVAGGATRMTFTQVAGDFTPEQRAMTIQGWSSFFDVMEGLVAPGA</sequence>
<dbReference type="EMBL" id="MDHJ01000001">
    <property type="protein sequence ID" value="OUE07723.1"/>
    <property type="molecule type" value="Genomic_DNA"/>
</dbReference>
<proteinExistence type="inferred from homology"/>
<comment type="caution">
    <text evidence="3">The sequence shown here is derived from an EMBL/GenBank/DDBJ whole genome shotgun (WGS) entry which is preliminary data.</text>
</comment>
<dbReference type="AlphaFoldDB" id="A0A251XR36"/>
<evidence type="ECO:0000259" key="2">
    <source>
        <dbReference type="Pfam" id="PF08327"/>
    </source>
</evidence>
<evidence type="ECO:0000313" key="3">
    <source>
        <dbReference type="EMBL" id="OUE07723.1"/>
    </source>
</evidence>